<feature type="region of interest" description="Disordered" evidence="1">
    <location>
        <begin position="37"/>
        <end position="65"/>
    </location>
</feature>
<evidence type="ECO:0000256" key="1">
    <source>
        <dbReference type="SAM" id="MobiDB-lite"/>
    </source>
</evidence>
<gene>
    <name evidence="2" type="ORF">DP120_06980</name>
</gene>
<dbReference type="EMBL" id="QLZR01000002">
    <property type="protein sequence ID" value="RAZ79348.1"/>
    <property type="molecule type" value="Genomic_DNA"/>
</dbReference>
<evidence type="ECO:0000313" key="2">
    <source>
        <dbReference type="EMBL" id="RAZ79348.1"/>
    </source>
</evidence>
<keyword evidence="3" id="KW-1185">Reference proteome</keyword>
<dbReference type="PROSITE" id="PS51257">
    <property type="entry name" value="PROKAR_LIPOPROTEIN"/>
    <property type="match status" value="1"/>
</dbReference>
<sequence length="65" mass="7064">MAHLGSRNKPRRALVFAPSAFACSIGAPALREVSRDMEQNSEELTDACEGNSLRRSSAAMQEHGF</sequence>
<dbReference type="AlphaFoldDB" id="A0A365L1N6"/>
<proteinExistence type="predicted"/>
<reference evidence="2 3" key="1">
    <citation type="submission" date="2018-06" db="EMBL/GenBank/DDBJ databases">
        <title>The draft genome sequences of strains SCU63 and S1.</title>
        <authorList>
            <person name="Gan L."/>
        </authorList>
    </citation>
    <scope>NUCLEOTIDE SEQUENCE [LARGE SCALE GENOMIC DNA]</scope>
    <source>
        <strain evidence="2 3">SCU63</strain>
    </source>
</reference>
<accession>A0A365L1N6</accession>
<organism evidence="2 3">
    <name type="scientific">Planococcus halotolerans</name>
    <dbReference type="NCBI Taxonomy" id="2233542"/>
    <lineage>
        <taxon>Bacteria</taxon>
        <taxon>Bacillati</taxon>
        <taxon>Bacillota</taxon>
        <taxon>Bacilli</taxon>
        <taxon>Bacillales</taxon>
        <taxon>Caryophanaceae</taxon>
        <taxon>Planococcus</taxon>
    </lineage>
</organism>
<evidence type="ECO:0000313" key="3">
    <source>
        <dbReference type="Proteomes" id="UP000251002"/>
    </source>
</evidence>
<name>A0A365L1N6_9BACL</name>
<dbReference type="Proteomes" id="UP000251002">
    <property type="component" value="Unassembled WGS sequence"/>
</dbReference>
<comment type="caution">
    <text evidence="2">The sequence shown here is derived from an EMBL/GenBank/DDBJ whole genome shotgun (WGS) entry which is preliminary data.</text>
</comment>
<protein>
    <submittedName>
        <fullName evidence="2">Uncharacterized protein</fullName>
    </submittedName>
</protein>